<dbReference type="InterPro" id="IPR008278">
    <property type="entry name" value="4-PPantetheinyl_Trfase_dom"/>
</dbReference>
<dbReference type="GO" id="GO:0019878">
    <property type="term" value="P:lysine biosynthetic process via aminoadipic acid"/>
    <property type="evidence" value="ECO:0000318"/>
    <property type="project" value="GO_Central"/>
</dbReference>
<dbReference type="GO" id="GO:0005829">
    <property type="term" value="C:cytosol"/>
    <property type="evidence" value="ECO:0000318"/>
    <property type="project" value="GO_Central"/>
</dbReference>
<evidence type="ECO:0000256" key="2">
    <source>
        <dbReference type="ARBA" id="ARBA00022679"/>
    </source>
</evidence>
<dbReference type="SMR" id="A0A804IP06"/>
<dbReference type="Proteomes" id="UP000012960">
    <property type="component" value="Unplaced"/>
</dbReference>
<reference evidence="6" key="2">
    <citation type="submission" date="2021-05" db="UniProtKB">
        <authorList>
            <consortium name="EnsemblPlants"/>
        </authorList>
    </citation>
    <scope>IDENTIFICATION</scope>
    <source>
        <strain evidence="6">subsp. malaccensis</strain>
    </source>
</reference>
<dbReference type="InterPro" id="IPR050559">
    <property type="entry name" value="P-Pant_transferase_sf"/>
</dbReference>
<evidence type="ECO:0000313" key="5">
    <source>
        <dbReference type="EMBL" id="CAG1841987.1"/>
    </source>
</evidence>
<sequence>MRRLLRGDMLPLPSNLVSRHLVVSSLPSLPPAPLPLRREAHLWYIVPNELEDTSLLQDYMELLSPCEKENVLSIKGEALKKCAILSRVLVRTTLSRYTDCKVNPRLFKFRKNRFGKPEVEHQNGCLWVPPSLQFNISHTSSMIACGVTVDVPIGIDIEEKRRKPVNNILSLAHRYFSPYEVQYLASFMDPESRQSEFLRLWTLKEAYVKALGRGFSGAPFRDFTIRFEKSTDSVVPERPKSEEFRIMIDTASDSENLTANWQFALVELSGSHLAAICMEKDENMPGTEQVFLKLKVWKTLPFVEDKCMSQTDAVINISGLC</sequence>
<dbReference type="EMBL" id="HG996469">
    <property type="protein sequence ID" value="CAG1841987.1"/>
    <property type="molecule type" value="Genomic_DNA"/>
</dbReference>
<feature type="domain" description="4'-phosphopantetheinyl transferase" evidence="3">
    <location>
        <begin position="152"/>
        <end position="229"/>
    </location>
</feature>
<evidence type="ECO:0000313" key="7">
    <source>
        <dbReference type="Proteomes" id="UP000012960"/>
    </source>
</evidence>
<feature type="domain" description="4'-phosphopantetheinyl transferase N-terminal" evidence="4">
    <location>
        <begin position="58"/>
        <end position="143"/>
    </location>
</feature>
<dbReference type="GO" id="GO:0008897">
    <property type="term" value="F:holo-[acyl-carrier-protein] synthase activity"/>
    <property type="evidence" value="ECO:0000318"/>
    <property type="project" value="GO_Central"/>
</dbReference>
<dbReference type="FunCoup" id="A0A804IP06">
    <property type="interactions" value="7"/>
</dbReference>
<dbReference type="InterPro" id="IPR055066">
    <property type="entry name" value="AASDHPPT_N"/>
</dbReference>
<dbReference type="Pfam" id="PF22624">
    <property type="entry name" value="AASDHPPT_N"/>
    <property type="match status" value="1"/>
</dbReference>
<evidence type="ECO:0000313" key="6">
    <source>
        <dbReference type="EnsemblPlants" id="Ma04_p12610.3"/>
    </source>
</evidence>
<keyword evidence="7" id="KW-1185">Reference proteome</keyword>
<dbReference type="Gene3D" id="3.90.470.20">
    <property type="entry name" value="4'-phosphopantetheinyl transferase domain"/>
    <property type="match status" value="2"/>
</dbReference>
<evidence type="ECO:0000256" key="1">
    <source>
        <dbReference type="ARBA" id="ARBA00013172"/>
    </source>
</evidence>
<proteinExistence type="predicted"/>
<protein>
    <recommendedName>
        <fullName evidence="1">holo-[acyl-carrier-protein] synthase</fullName>
        <ecNumber evidence="1">2.7.8.7</ecNumber>
    </recommendedName>
</protein>
<dbReference type="InterPro" id="IPR037143">
    <property type="entry name" value="4-PPantetheinyl_Trfase_dom_sf"/>
</dbReference>
<dbReference type="FunFam" id="3.90.470.20:FF:000010">
    <property type="entry name" value="L-aminoadipate-semialdehyde dehydrogenase-phosphopantetheinyl transferase"/>
    <property type="match status" value="1"/>
</dbReference>
<dbReference type="GO" id="GO:0000287">
    <property type="term" value="F:magnesium ion binding"/>
    <property type="evidence" value="ECO:0007669"/>
    <property type="project" value="InterPro"/>
</dbReference>
<dbReference type="OrthoDB" id="26719at2759"/>
<name>A0A804IP06_MUSAM</name>
<reference evidence="5" key="1">
    <citation type="submission" date="2021-03" db="EMBL/GenBank/DDBJ databases">
        <authorList>
            <consortium name="Genoscope - CEA"/>
            <person name="William W."/>
        </authorList>
    </citation>
    <scope>NUCLEOTIDE SEQUENCE</scope>
    <source>
        <strain evidence="5">Doubled-haploid Pahang</strain>
    </source>
</reference>
<dbReference type="EC" id="2.7.8.7" evidence="1"/>
<dbReference type="EnsemblPlants" id="Ma04_t12610.3">
    <property type="protein sequence ID" value="Ma04_p12610.3"/>
    <property type="gene ID" value="Ma04_g12610"/>
</dbReference>
<dbReference type="Gramene" id="Ma04_t12610.3">
    <property type="protein sequence ID" value="Ma04_p12610.3"/>
    <property type="gene ID" value="Ma04_g12610"/>
</dbReference>
<keyword evidence="2" id="KW-0808">Transferase</keyword>
<dbReference type="OMA" id="NIRCFQR"/>
<evidence type="ECO:0000259" key="4">
    <source>
        <dbReference type="Pfam" id="PF22624"/>
    </source>
</evidence>
<accession>A0A804IP06</accession>
<dbReference type="InParanoid" id="A0A804IP06"/>
<evidence type="ECO:0000259" key="3">
    <source>
        <dbReference type="Pfam" id="PF01648"/>
    </source>
</evidence>
<organism evidence="6 7">
    <name type="scientific">Musa acuminata subsp. malaccensis</name>
    <name type="common">Wild banana</name>
    <name type="synonym">Musa malaccensis</name>
    <dbReference type="NCBI Taxonomy" id="214687"/>
    <lineage>
        <taxon>Eukaryota</taxon>
        <taxon>Viridiplantae</taxon>
        <taxon>Streptophyta</taxon>
        <taxon>Embryophyta</taxon>
        <taxon>Tracheophyta</taxon>
        <taxon>Spermatophyta</taxon>
        <taxon>Magnoliopsida</taxon>
        <taxon>Liliopsida</taxon>
        <taxon>Zingiberales</taxon>
        <taxon>Musaceae</taxon>
        <taxon>Musa</taxon>
    </lineage>
</organism>
<dbReference type="PANTHER" id="PTHR12215">
    <property type="entry name" value="PHOSPHOPANTETHEINE TRANSFERASE"/>
    <property type="match status" value="1"/>
</dbReference>
<dbReference type="AlphaFoldDB" id="A0A804IP06"/>
<dbReference type="PANTHER" id="PTHR12215:SF15">
    <property type="entry name" value="4'-PHOSPHOPANTETHEINYL TRANSFERASE SUPERFAMILY-RELATED"/>
    <property type="match status" value="1"/>
</dbReference>
<dbReference type="SUPFAM" id="SSF56214">
    <property type="entry name" value="4'-phosphopantetheinyl transferase"/>
    <property type="match status" value="2"/>
</dbReference>
<dbReference type="Pfam" id="PF01648">
    <property type="entry name" value="ACPS"/>
    <property type="match status" value="1"/>
</dbReference>
<gene>
    <name evidence="5" type="ORF">GSMUA_117820.1</name>
</gene>